<comment type="caution">
    <text evidence="3">The sequence shown here is derived from an EMBL/GenBank/DDBJ whole genome shotgun (WGS) entry which is preliminary data.</text>
</comment>
<name>A0A7J7NQ91_9MAGN</name>
<evidence type="ECO:0000259" key="2">
    <source>
        <dbReference type="Pfam" id="PF25481"/>
    </source>
</evidence>
<protein>
    <recommendedName>
        <fullName evidence="2">Nucleoprotein TPR/MPL1 domain-containing protein</fullName>
    </recommendedName>
</protein>
<feature type="non-terminal residue" evidence="3">
    <location>
        <position position="1"/>
    </location>
</feature>
<dbReference type="InterPro" id="IPR057577">
    <property type="entry name" value="Nucleoprot-TPR/MLP1_dom"/>
</dbReference>
<organism evidence="3 4">
    <name type="scientific">Kingdonia uniflora</name>
    <dbReference type="NCBI Taxonomy" id="39325"/>
    <lineage>
        <taxon>Eukaryota</taxon>
        <taxon>Viridiplantae</taxon>
        <taxon>Streptophyta</taxon>
        <taxon>Embryophyta</taxon>
        <taxon>Tracheophyta</taxon>
        <taxon>Spermatophyta</taxon>
        <taxon>Magnoliopsida</taxon>
        <taxon>Ranunculales</taxon>
        <taxon>Circaeasteraceae</taxon>
        <taxon>Kingdonia</taxon>
    </lineage>
</organism>
<feature type="compositionally biased region" description="Basic and acidic residues" evidence="1">
    <location>
        <begin position="237"/>
        <end position="254"/>
    </location>
</feature>
<accession>A0A7J7NQ91</accession>
<sequence length="323" mass="36323">WRWLSFGFPVGFVADSLGATIGTTTIFLLGRTEKELIEMHHVWLNEELTAKIDDIFQLRRTHIDLETDISAKLQNVITLFPVILIGHTEFCSSKDAAAANEEHLSAEIFTYKLVSPRVSYHLLSPGKWKSRCNAKCDDVSKPAEIIIQKVCTWVKNLSYMFHRVVYSTSTQTTFKGFIANFMSNLPNNNNNNNIYGRNNNENNTLPVPQYVFFIANSLSTPEDNHNNINVANRMGEKHVPKSLSDIEREKRRSGNPEAMEDDIEDEVSKIIAAHFEESMKFARRTSREFGSEFQFAEAGAGSAAASDAFAAPAAAVEEDDLYS</sequence>
<evidence type="ECO:0000256" key="1">
    <source>
        <dbReference type="SAM" id="MobiDB-lite"/>
    </source>
</evidence>
<dbReference type="AlphaFoldDB" id="A0A7J7NQ91"/>
<feature type="domain" description="Nucleoprotein TPR/MPL1" evidence="2">
    <location>
        <begin position="33"/>
        <end position="76"/>
    </location>
</feature>
<feature type="region of interest" description="Disordered" evidence="1">
    <location>
        <begin position="237"/>
        <end position="263"/>
    </location>
</feature>
<keyword evidence="4" id="KW-1185">Reference proteome</keyword>
<evidence type="ECO:0000313" key="3">
    <source>
        <dbReference type="EMBL" id="KAF6169355.1"/>
    </source>
</evidence>
<dbReference type="Pfam" id="PF25481">
    <property type="entry name" value="Nucleoprot-TPR"/>
    <property type="match status" value="1"/>
</dbReference>
<evidence type="ECO:0000313" key="4">
    <source>
        <dbReference type="Proteomes" id="UP000541444"/>
    </source>
</evidence>
<gene>
    <name evidence="3" type="ORF">GIB67_016525</name>
</gene>
<dbReference type="EMBL" id="JACGCM010000665">
    <property type="protein sequence ID" value="KAF6169355.1"/>
    <property type="molecule type" value="Genomic_DNA"/>
</dbReference>
<reference evidence="3 4" key="1">
    <citation type="journal article" date="2020" name="IScience">
        <title>Genome Sequencing of the Endangered Kingdonia uniflora (Circaeasteraceae, Ranunculales) Reveals Potential Mechanisms of Evolutionary Specialization.</title>
        <authorList>
            <person name="Sun Y."/>
            <person name="Deng T."/>
            <person name="Zhang A."/>
            <person name="Moore M.J."/>
            <person name="Landis J.B."/>
            <person name="Lin N."/>
            <person name="Zhang H."/>
            <person name="Zhang X."/>
            <person name="Huang J."/>
            <person name="Zhang X."/>
            <person name="Sun H."/>
            <person name="Wang H."/>
        </authorList>
    </citation>
    <scope>NUCLEOTIDE SEQUENCE [LARGE SCALE GENOMIC DNA]</scope>
    <source>
        <strain evidence="3">TB1705</strain>
        <tissue evidence="3">Leaf</tissue>
    </source>
</reference>
<dbReference type="OrthoDB" id="343070at2759"/>
<dbReference type="Proteomes" id="UP000541444">
    <property type="component" value="Unassembled WGS sequence"/>
</dbReference>
<proteinExistence type="predicted"/>